<dbReference type="SUPFAM" id="SSF51735">
    <property type="entry name" value="NAD(P)-binding Rossmann-fold domains"/>
    <property type="match status" value="1"/>
</dbReference>
<evidence type="ECO:0008006" key="6">
    <source>
        <dbReference type="Google" id="ProtNLM"/>
    </source>
</evidence>
<dbReference type="Proteomes" id="UP000017836">
    <property type="component" value="Unassembled WGS sequence"/>
</dbReference>
<dbReference type="InterPro" id="IPR047109">
    <property type="entry name" value="CAD-like"/>
</dbReference>
<accession>U5D1F3</accession>
<sequence length="123" mass="13362">MEYVMDTVSSDHALEPFLALLKANGKFILLGAPDKPLQLPSLSLIYENTSVVVLGLVGRKLIGGGMVGGIKETQEMIDFCAKHNIITDIEVIQLDNLNTAMKRLAEGDVKYLLIIDMANSLSS</sequence>
<reference evidence="5" key="1">
    <citation type="journal article" date="2013" name="Science">
        <title>The Amborella genome and the evolution of flowering plants.</title>
        <authorList>
            <consortium name="Amborella Genome Project"/>
        </authorList>
    </citation>
    <scope>NUCLEOTIDE SEQUENCE [LARGE SCALE GENOMIC DNA]</scope>
</reference>
<evidence type="ECO:0000256" key="2">
    <source>
        <dbReference type="ARBA" id="ARBA00022833"/>
    </source>
</evidence>
<dbReference type="Gene3D" id="3.40.50.720">
    <property type="entry name" value="NAD(P)-binding Rossmann-like Domain"/>
    <property type="match status" value="1"/>
</dbReference>
<evidence type="ECO:0000313" key="4">
    <source>
        <dbReference type="EMBL" id="ERN16040.1"/>
    </source>
</evidence>
<dbReference type="GO" id="GO:0046872">
    <property type="term" value="F:metal ion binding"/>
    <property type="evidence" value="ECO:0007669"/>
    <property type="project" value="UniProtKB-KW"/>
</dbReference>
<proteinExistence type="predicted"/>
<dbReference type="InterPro" id="IPR036291">
    <property type="entry name" value="NAD(P)-bd_dom_sf"/>
</dbReference>
<gene>
    <name evidence="4" type="ORF">AMTR_s00030p00111410</name>
</gene>
<evidence type="ECO:0000256" key="3">
    <source>
        <dbReference type="ARBA" id="ARBA00023002"/>
    </source>
</evidence>
<keyword evidence="5" id="KW-1185">Reference proteome</keyword>
<name>U5D1F3_AMBTC</name>
<evidence type="ECO:0000313" key="5">
    <source>
        <dbReference type="Proteomes" id="UP000017836"/>
    </source>
</evidence>
<dbReference type="OMA" id="QYHIVSE"/>
<dbReference type="EMBL" id="KI392485">
    <property type="protein sequence ID" value="ERN16040.1"/>
    <property type="molecule type" value="Genomic_DNA"/>
</dbReference>
<keyword evidence="3" id="KW-0560">Oxidoreductase</keyword>
<protein>
    <recommendedName>
        <fullName evidence="6">Alcohol dehydrogenase-like C-terminal domain-containing protein</fullName>
    </recommendedName>
</protein>
<dbReference type="PANTHER" id="PTHR42683">
    <property type="entry name" value="ALDEHYDE REDUCTASE"/>
    <property type="match status" value="1"/>
</dbReference>
<organism evidence="4 5">
    <name type="scientific">Amborella trichopoda</name>
    <dbReference type="NCBI Taxonomy" id="13333"/>
    <lineage>
        <taxon>Eukaryota</taxon>
        <taxon>Viridiplantae</taxon>
        <taxon>Streptophyta</taxon>
        <taxon>Embryophyta</taxon>
        <taxon>Tracheophyta</taxon>
        <taxon>Spermatophyta</taxon>
        <taxon>Magnoliopsida</taxon>
        <taxon>Amborellales</taxon>
        <taxon>Amborellaceae</taxon>
        <taxon>Amborella</taxon>
    </lineage>
</organism>
<dbReference type="STRING" id="13333.U5D1F3"/>
<keyword evidence="2" id="KW-0862">Zinc</keyword>
<dbReference type="HOGENOM" id="CLU_026673_27_0_1"/>
<evidence type="ECO:0000256" key="1">
    <source>
        <dbReference type="ARBA" id="ARBA00022723"/>
    </source>
</evidence>
<dbReference type="Gene3D" id="3.90.180.10">
    <property type="entry name" value="Medium-chain alcohol dehydrogenases, catalytic domain"/>
    <property type="match status" value="1"/>
</dbReference>
<keyword evidence="1" id="KW-0479">Metal-binding</keyword>
<dbReference type="eggNOG" id="KOG0023">
    <property type="taxonomic scope" value="Eukaryota"/>
</dbReference>
<dbReference type="Gramene" id="ERN16040">
    <property type="protein sequence ID" value="ERN16040"/>
    <property type="gene ID" value="AMTR_s00030p00111410"/>
</dbReference>
<dbReference type="AlphaFoldDB" id="U5D1F3"/>
<dbReference type="GO" id="GO:0016616">
    <property type="term" value="F:oxidoreductase activity, acting on the CH-OH group of donors, NAD or NADP as acceptor"/>
    <property type="evidence" value="ECO:0007669"/>
    <property type="project" value="InterPro"/>
</dbReference>